<reference evidence="1" key="1">
    <citation type="journal article" date="2019" name="Beilstein J. Org. Chem.">
        <title>Nanangenines: drimane sesquiterpenoids as the dominant metabolite cohort of a novel Australian fungus, Aspergillus nanangensis.</title>
        <authorList>
            <person name="Lacey H.J."/>
            <person name="Gilchrist C.L.M."/>
            <person name="Crombie A."/>
            <person name="Kalaitzis J.A."/>
            <person name="Vuong D."/>
            <person name="Rutledge P.J."/>
            <person name="Turner P."/>
            <person name="Pitt J.I."/>
            <person name="Lacey E."/>
            <person name="Chooi Y.H."/>
            <person name="Piggott A.M."/>
        </authorList>
    </citation>
    <scope>NUCLEOTIDE SEQUENCE</scope>
    <source>
        <strain evidence="1">MST-FP2251</strain>
    </source>
</reference>
<proteinExistence type="predicted"/>
<dbReference type="AlphaFoldDB" id="A0AAD4CRA6"/>
<protein>
    <submittedName>
        <fullName evidence="1">Uncharacterized protein</fullName>
    </submittedName>
</protein>
<organism evidence="1 2">
    <name type="scientific">Aspergillus nanangensis</name>
    <dbReference type="NCBI Taxonomy" id="2582783"/>
    <lineage>
        <taxon>Eukaryota</taxon>
        <taxon>Fungi</taxon>
        <taxon>Dikarya</taxon>
        <taxon>Ascomycota</taxon>
        <taxon>Pezizomycotina</taxon>
        <taxon>Eurotiomycetes</taxon>
        <taxon>Eurotiomycetidae</taxon>
        <taxon>Eurotiales</taxon>
        <taxon>Aspergillaceae</taxon>
        <taxon>Aspergillus</taxon>
        <taxon>Aspergillus subgen. Circumdati</taxon>
    </lineage>
</organism>
<comment type="caution">
    <text evidence="1">The sequence shown here is derived from an EMBL/GenBank/DDBJ whole genome shotgun (WGS) entry which is preliminary data.</text>
</comment>
<evidence type="ECO:0000313" key="1">
    <source>
        <dbReference type="EMBL" id="KAF9890978.1"/>
    </source>
</evidence>
<gene>
    <name evidence="1" type="ORF">FE257_005235</name>
</gene>
<name>A0AAD4CRA6_ASPNN</name>
<reference evidence="1" key="2">
    <citation type="submission" date="2020-02" db="EMBL/GenBank/DDBJ databases">
        <authorList>
            <person name="Gilchrist C.L.M."/>
            <person name="Chooi Y.-H."/>
        </authorList>
    </citation>
    <scope>NUCLEOTIDE SEQUENCE</scope>
    <source>
        <strain evidence="1">MST-FP2251</strain>
    </source>
</reference>
<dbReference type="EMBL" id="VCAU01000022">
    <property type="protein sequence ID" value="KAF9890978.1"/>
    <property type="molecule type" value="Genomic_DNA"/>
</dbReference>
<accession>A0AAD4CRA6</accession>
<sequence length="247" mass="28475">MSFVTGKVQYVPLPHAYLDGWLQTYIDFRLSALKKEPPGTFTACYDCESGASRERWKTILNDKAFHPIIDVYHTTINSDQQTLSNGRWIGLVHLQGPLAIDPHKLSPNRIVDQSQKQVEIYWLLSRAYLDRDFRGYRIAPEKIDFIFQYIREQVVRMFGSQGPVWVRCRILRTTVSPVPPDVEKSNARTGWRQLREVTHDEFLDLLMKEHAPLNQNSCSSCGGSSYKGKRMIYQKVMDVNVGSIAHL</sequence>
<keyword evidence="2" id="KW-1185">Reference proteome</keyword>
<dbReference type="Proteomes" id="UP001194746">
    <property type="component" value="Unassembled WGS sequence"/>
</dbReference>
<evidence type="ECO:0000313" key="2">
    <source>
        <dbReference type="Proteomes" id="UP001194746"/>
    </source>
</evidence>